<dbReference type="EMBL" id="BARW01024014">
    <property type="protein sequence ID" value="GAI88373.1"/>
    <property type="molecule type" value="Genomic_DNA"/>
</dbReference>
<accession>X1S632</accession>
<sequence>MTKEELTKLDNYGHRELKSLTEDQLKEYMVLLETVSNYSLIYS</sequence>
<gene>
    <name evidence="1" type="ORF">S12H4_39687</name>
</gene>
<proteinExistence type="predicted"/>
<organism evidence="1">
    <name type="scientific">marine sediment metagenome</name>
    <dbReference type="NCBI Taxonomy" id="412755"/>
    <lineage>
        <taxon>unclassified sequences</taxon>
        <taxon>metagenomes</taxon>
        <taxon>ecological metagenomes</taxon>
    </lineage>
</organism>
<reference evidence="1" key="1">
    <citation type="journal article" date="2014" name="Front. Microbiol.">
        <title>High frequency of phylogenetically diverse reductive dehalogenase-homologous genes in deep subseafloor sedimentary metagenomes.</title>
        <authorList>
            <person name="Kawai M."/>
            <person name="Futagami T."/>
            <person name="Toyoda A."/>
            <person name="Takaki Y."/>
            <person name="Nishi S."/>
            <person name="Hori S."/>
            <person name="Arai W."/>
            <person name="Tsubouchi T."/>
            <person name="Morono Y."/>
            <person name="Uchiyama I."/>
            <person name="Ito T."/>
            <person name="Fujiyama A."/>
            <person name="Inagaki F."/>
            <person name="Takami H."/>
        </authorList>
    </citation>
    <scope>NUCLEOTIDE SEQUENCE</scope>
    <source>
        <strain evidence="1">Expedition CK06-06</strain>
    </source>
</reference>
<comment type="caution">
    <text evidence="1">The sequence shown here is derived from an EMBL/GenBank/DDBJ whole genome shotgun (WGS) entry which is preliminary data.</text>
</comment>
<protein>
    <submittedName>
        <fullName evidence="1">Uncharacterized protein</fullName>
    </submittedName>
</protein>
<evidence type="ECO:0000313" key="1">
    <source>
        <dbReference type="EMBL" id="GAI88373.1"/>
    </source>
</evidence>
<dbReference type="AlphaFoldDB" id="X1S632"/>
<name>X1S632_9ZZZZ</name>
<feature type="non-terminal residue" evidence="1">
    <location>
        <position position="43"/>
    </location>
</feature>